<protein>
    <submittedName>
        <fullName evidence="1">Uncharacterized protein</fullName>
    </submittedName>
</protein>
<dbReference type="AlphaFoldDB" id="A0A0F8Z8L6"/>
<organism evidence="1">
    <name type="scientific">marine sediment metagenome</name>
    <dbReference type="NCBI Taxonomy" id="412755"/>
    <lineage>
        <taxon>unclassified sequences</taxon>
        <taxon>metagenomes</taxon>
        <taxon>ecological metagenomes</taxon>
    </lineage>
</organism>
<reference evidence="1" key="1">
    <citation type="journal article" date="2015" name="Nature">
        <title>Complex archaea that bridge the gap between prokaryotes and eukaryotes.</title>
        <authorList>
            <person name="Spang A."/>
            <person name="Saw J.H."/>
            <person name="Jorgensen S.L."/>
            <person name="Zaremba-Niedzwiedzka K."/>
            <person name="Martijn J."/>
            <person name="Lind A.E."/>
            <person name="van Eijk R."/>
            <person name="Schleper C."/>
            <person name="Guy L."/>
            <person name="Ettema T.J."/>
        </authorList>
    </citation>
    <scope>NUCLEOTIDE SEQUENCE</scope>
</reference>
<proteinExistence type="predicted"/>
<evidence type="ECO:0000313" key="1">
    <source>
        <dbReference type="EMBL" id="KKK62764.1"/>
    </source>
</evidence>
<comment type="caution">
    <text evidence="1">The sequence shown here is derived from an EMBL/GenBank/DDBJ whole genome shotgun (WGS) entry which is preliminary data.</text>
</comment>
<sequence>ISADDVSQLRSVDLVRVVNHAVDAFPDKAFYCFRWILRARPDLQDEMDEYLDEISPLIREDEGKIFKDAKHWVKHYKLRSKHALKMANLLEQFDGDPLGAMLQSKDDVPRYALVLADASEPGRYRASYYSTNGLQSHDPFDTPLQAFEAAVKQGCDMKAEKSMDEVASTKEWRKGMQWAVLIQAGDDPFKFDWPSWEAGSA</sequence>
<accession>A0A0F8Z8L6</accession>
<dbReference type="EMBL" id="LAZR01061841">
    <property type="protein sequence ID" value="KKK62764.1"/>
    <property type="molecule type" value="Genomic_DNA"/>
</dbReference>
<feature type="non-terminal residue" evidence="1">
    <location>
        <position position="1"/>
    </location>
</feature>
<gene>
    <name evidence="1" type="ORF">LCGC14_3001090</name>
</gene>
<name>A0A0F8Z8L6_9ZZZZ</name>